<comment type="caution">
    <text evidence="11">The sequence shown here is derived from an EMBL/GenBank/DDBJ whole genome shotgun (WGS) entry which is preliminary data.</text>
</comment>
<comment type="function">
    <text evidence="1">Exerts its effect at some terminal stage of cytochrome c oxidase synthesis, probably by being involved in the insertion of the copper B into subunit I.</text>
</comment>
<keyword evidence="8" id="KW-0186">Copper</keyword>
<evidence type="ECO:0000256" key="4">
    <source>
        <dbReference type="ARBA" id="ARBA00015384"/>
    </source>
</evidence>
<evidence type="ECO:0000256" key="7">
    <source>
        <dbReference type="ARBA" id="ARBA00022989"/>
    </source>
</evidence>
<evidence type="ECO:0000256" key="1">
    <source>
        <dbReference type="ARBA" id="ARBA00004007"/>
    </source>
</evidence>
<dbReference type="EMBL" id="CAJQUM010000001">
    <property type="protein sequence ID" value="CAG4883790.1"/>
    <property type="molecule type" value="Genomic_DNA"/>
</dbReference>
<dbReference type="RefSeq" id="WP_220635717.1">
    <property type="nucleotide sequence ID" value="NZ_CAJQUM010000001.1"/>
</dbReference>
<evidence type="ECO:0000256" key="10">
    <source>
        <dbReference type="SAM" id="Phobius"/>
    </source>
</evidence>
<dbReference type="Gene3D" id="2.60.370.10">
    <property type="entry name" value="Ctag/Cox11"/>
    <property type="match status" value="1"/>
</dbReference>
<evidence type="ECO:0000256" key="3">
    <source>
        <dbReference type="ARBA" id="ARBA00009620"/>
    </source>
</evidence>
<evidence type="ECO:0000256" key="6">
    <source>
        <dbReference type="ARBA" id="ARBA00022968"/>
    </source>
</evidence>
<evidence type="ECO:0000256" key="2">
    <source>
        <dbReference type="ARBA" id="ARBA00004382"/>
    </source>
</evidence>
<dbReference type="GO" id="GO:0005886">
    <property type="term" value="C:plasma membrane"/>
    <property type="evidence" value="ECO:0007669"/>
    <property type="project" value="UniProtKB-SubCell"/>
</dbReference>
<gene>
    <name evidence="11" type="ORF">GTOL_11673</name>
</gene>
<keyword evidence="7 10" id="KW-1133">Transmembrane helix</keyword>
<dbReference type="InterPro" id="IPR007533">
    <property type="entry name" value="Cyt_c_oxidase_assmbl_CtaG"/>
</dbReference>
<evidence type="ECO:0000313" key="11">
    <source>
        <dbReference type="EMBL" id="CAG4883790.1"/>
    </source>
</evidence>
<dbReference type="GO" id="GO:0005507">
    <property type="term" value="F:copper ion binding"/>
    <property type="evidence" value="ECO:0007669"/>
    <property type="project" value="InterPro"/>
</dbReference>
<protein>
    <recommendedName>
        <fullName evidence="4">Cytochrome c oxidase assembly protein CtaG</fullName>
    </recommendedName>
</protein>
<dbReference type="PIRSF" id="PIRSF005413">
    <property type="entry name" value="COX11"/>
    <property type="match status" value="1"/>
</dbReference>
<evidence type="ECO:0000256" key="8">
    <source>
        <dbReference type="ARBA" id="ARBA00023008"/>
    </source>
</evidence>
<keyword evidence="6" id="KW-0735">Signal-anchor</keyword>
<dbReference type="SUPFAM" id="SSF110111">
    <property type="entry name" value="Ctag/Cox11"/>
    <property type="match status" value="1"/>
</dbReference>
<dbReference type="PANTHER" id="PTHR21320">
    <property type="entry name" value="CYTOCHROME C OXIDASE ASSEMBLY PROTEIN COX11-RELATED"/>
    <property type="match status" value="1"/>
</dbReference>
<dbReference type="AlphaFoldDB" id="A0A916J4L1"/>
<accession>A0A916J4L1</accession>
<dbReference type="PANTHER" id="PTHR21320:SF3">
    <property type="entry name" value="CYTOCHROME C OXIDASE ASSEMBLY PROTEIN COX11, MITOCHONDRIAL-RELATED"/>
    <property type="match status" value="1"/>
</dbReference>
<evidence type="ECO:0000256" key="5">
    <source>
        <dbReference type="ARBA" id="ARBA00022692"/>
    </source>
</evidence>
<dbReference type="NCBIfam" id="NF003465">
    <property type="entry name" value="PRK05089.1"/>
    <property type="match status" value="1"/>
</dbReference>
<evidence type="ECO:0000313" key="12">
    <source>
        <dbReference type="Proteomes" id="UP000742786"/>
    </source>
</evidence>
<keyword evidence="5 10" id="KW-0812">Transmembrane</keyword>
<proteinExistence type="inferred from homology"/>
<keyword evidence="12" id="KW-1185">Reference proteome</keyword>
<dbReference type="InterPro" id="IPR023471">
    <property type="entry name" value="CtaG/Cox11_dom_sf"/>
</dbReference>
<reference evidence="11" key="1">
    <citation type="submission" date="2021-04" db="EMBL/GenBank/DDBJ databases">
        <authorList>
            <person name="Hornung B."/>
        </authorList>
    </citation>
    <scope>NUCLEOTIDE SEQUENCE</scope>
    <source>
        <strain evidence="11">G5G6</strain>
    </source>
</reference>
<feature type="transmembrane region" description="Helical" evidence="10">
    <location>
        <begin position="27"/>
        <end position="49"/>
    </location>
</feature>
<sequence>MPQNASRQRPPVTDDGRKVSAAAHRRLALRLLLLVAFSIAFTLALVPLYDVLCRTTGLNGRSYDDNFQLGGFNAGAVIPVKGVDSSRVVKIEFTTTVMPGLPWEMQPLTRSLMAHPGDLQLVKYRVRNLSDRTISGQAIPGVTPGQAARYFHKIECFCFAHQSLGPNEERELIVAFIIRPNLDADVRELTLAYAFFPLPPPRLIAISAPLQAPTENRS</sequence>
<keyword evidence="9 10" id="KW-0472">Membrane</keyword>
<dbReference type="Pfam" id="PF04442">
    <property type="entry name" value="CtaG_Cox11"/>
    <property type="match status" value="1"/>
</dbReference>
<comment type="subcellular location">
    <subcellularLocation>
        <location evidence="2">Cell inner membrane</location>
        <topology evidence="2">Single-pass type II membrane protein</topology>
        <orientation evidence="2">Periplasmic side</orientation>
    </subcellularLocation>
</comment>
<organism evidence="11 12">
    <name type="scientific">Georgfuchsia toluolica</name>
    <dbReference type="NCBI Taxonomy" id="424218"/>
    <lineage>
        <taxon>Bacteria</taxon>
        <taxon>Pseudomonadati</taxon>
        <taxon>Pseudomonadota</taxon>
        <taxon>Betaproteobacteria</taxon>
        <taxon>Nitrosomonadales</taxon>
        <taxon>Sterolibacteriaceae</taxon>
        <taxon>Georgfuchsia</taxon>
    </lineage>
</organism>
<evidence type="ECO:0000256" key="9">
    <source>
        <dbReference type="ARBA" id="ARBA00023136"/>
    </source>
</evidence>
<name>A0A916J4L1_9PROT</name>
<dbReference type="Proteomes" id="UP000742786">
    <property type="component" value="Unassembled WGS sequence"/>
</dbReference>
<comment type="similarity">
    <text evidence="3">Belongs to the COX11/CtaG family.</text>
</comment>